<accession>A0AC59Y038</accession>
<name>A0AC59Y038_RANTA</name>
<dbReference type="Proteomes" id="UP001162501">
    <property type="component" value="Chromosome 1"/>
</dbReference>
<proteinExistence type="predicted"/>
<evidence type="ECO:0000313" key="2">
    <source>
        <dbReference type="Proteomes" id="UP001162501"/>
    </source>
</evidence>
<organism evidence="1 2">
    <name type="scientific">Rangifer tarandus platyrhynchus</name>
    <name type="common">Svalbard reindeer</name>
    <dbReference type="NCBI Taxonomy" id="3082113"/>
    <lineage>
        <taxon>Eukaryota</taxon>
        <taxon>Metazoa</taxon>
        <taxon>Chordata</taxon>
        <taxon>Craniata</taxon>
        <taxon>Vertebrata</taxon>
        <taxon>Euteleostomi</taxon>
        <taxon>Mammalia</taxon>
        <taxon>Eutheria</taxon>
        <taxon>Laurasiatheria</taxon>
        <taxon>Artiodactyla</taxon>
        <taxon>Ruminantia</taxon>
        <taxon>Pecora</taxon>
        <taxon>Cervidae</taxon>
        <taxon>Odocoileinae</taxon>
        <taxon>Rangifer</taxon>
    </lineage>
</organism>
<protein>
    <submittedName>
        <fullName evidence="1">Uncharacterized protein</fullName>
    </submittedName>
</protein>
<reference evidence="1" key="1">
    <citation type="submission" date="2023-05" db="EMBL/GenBank/DDBJ databases">
        <authorList>
            <consortium name="ELIXIR-Norway"/>
        </authorList>
    </citation>
    <scope>NUCLEOTIDE SEQUENCE</scope>
</reference>
<reference evidence="1" key="2">
    <citation type="submission" date="2025-03" db="EMBL/GenBank/DDBJ databases">
        <authorList>
            <consortium name="ELIXIR-Norway"/>
            <consortium name="Elixir Norway"/>
        </authorList>
    </citation>
    <scope>NUCLEOTIDE SEQUENCE</scope>
</reference>
<dbReference type="EMBL" id="OX596085">
    <property type="protein sequence ID" value="CAM9256761.1"/>
    <property type="molecule type" value="Genomic_DNA"/>
</dbReference>
<gene>
    <name evidence="1" type="ORF">MRATA1EN22A_LOCUS44</name>
</gene>
<sequence>MVGAVGLQLGSVLGGFPLLGPASWAGAGPAPLSALPSWAQEPRAFPCGCREPCVCGPSDACGPSAPSGKRPPTPGPIDVRRQRRRRRQKVGESVPLAERGSCFQVRLFGDSGSSAGEDAAARSHPRLQSESTRNQTETRGLGAGVHATRAFPRVGSPDRKKRR</sequence>
<evidence type="ECO:0000313" key="1">
    <source>
        <dbReference type="EMBL" id="CAM9256761.1"/>
    </source>
</evidence>